<organism evidence="2">
    <name type="scientific">bioreactor metagenome</name>
    <dbReference type="NCBI Taxonomy" id="1076179"/>
    <lineage>
        <taxon>unclassified sequences</taxon>
        <taxon>metagenomes</taxon>
        <taxon>ecological metagenomes</taxon>
    </lineage>
</organism>
<dbReference type="EMBL" id="VSSQ01129089">
    <property type="protein sequence ID" value="MPN57506.1"/>
    <property type="molecule type" value="Genomic_DNA"/>
</dbReference>
<comment type="caution">
    <text evidence="2">The sequence shown here is derived from an EMBL/GenBank/DDBJ whole genome shotgun (WGS) entry which is preliminary data.</text>
</comment>
<reference evidence="2" key="1">
    <citation type="submission" date="2019-08" db="EMBL/GenBank/DDBJ databases">
        <authorList>
            <person name="Kucharzyk K."/>
            <person name="Murdoch R.W."/>
            <person name="Higgins S."/>
            <person name="Loffler F."/>
        </authorList>
    </citation>
    <scope>NUCLEOTIDE SEQUENCE</scope>
</reference>
<protein>
    <submittedName>
        <fullName evidence="2">Uncharacterized protein</fullName>
    </submittedName>
</protein>
<dbReference type="AlphaFoldDB" id="A0A645J227"/>
<feature type="compositionally biased region" description="Basic and acidic residues" evidence="1">
    <location>
        <begin position="38"/>
        <end position="47"/>
    </location>
</feature>
<evidence type="ECO:0000313" key="2">
    <source>
        <dbReference type="EMBL" id="MPN57506.1"/>
    </source>
</evidence>
<accession>A0A645J227</accession>
<proteinExistence type="predicted"/>
<evidence type="ECO:0000256" key="1">
    <source>
        <dbReference type="SAM" id="MobiDB-lite"/>
    </source>
</evidence>
<sequence length="109" mass="12640">MQFGDPAGQLDHFEVVLVFLQRRRAEPQQIRQQAPEAAQRHGGENHHRRRIVDLAGKEQIVLTNIAVKFALDQADAGDQHQRNHQRQQIFADFSVFDHLRITNPSSRRQ</sequence>
<name>A0A645J227_9ZZZZ</name>
<feature type="region of interest" description="Disordered" evidence="1">
    <location>
        <begin position="28"/>
        <end position="47"/>
    </location>
</feature>
<gene>
    <name evidence="2" type="ORF">SDC9_205200</name>
</gene>